<keyword evidence="3" id="KW-1185">Reference proteome</keyword>
<proteinExistence type="predicted"/>
<dbReference type="AlphaFoldDB" id="A0A4Z2GFI9"/>
<comment type="caution">
    <text evidence="2">The sequence shown here is derived from an EMBL/GenBank/DDBJ whole genome shotgun (WGS) entry which is preliminary data.</text>
</comment>
<name>A0A4Z2GFI9_9TELE</name>
<reference evidence="2 3" key="1">
    <citation type="submission" date="2019-03" db="EMBL/GenBank/DDBJ databases">
        <title>First draft genome of Liparis tanakae, snailfish: a comprehensive survey of snailfish specific genes.</title>
        <authorList>
            <person name="Kim W."/>
            <person name="Song I."/>
            <person name="Jeong J.-H."/>
            <person name="Kim D."/>
            <person name="Kim S."/>
            <person name="Ryu S."/>
            <person name="Song J.Y."/>
            <person name="Lee S.K."/>
        </authorList>
    </citation>
    <scope>NUCLEOTIDE SEQUENCE [LARGE SCALE GENOMIC DNA]</scope>
    <source>
        <tissue evidence="2">Muscle</tissue>
    </source>
</reference>
<gene>
    <name evidence="2" type="ORF">EYF80_037842</name>
</gene>
<dbReference type="EMBL" id="SRLO01000565">
    <property type="protein sequence ID" value="TNN51935.1"/>
    <property type="molecule type" value="Genomic_DNA"/>
</dbReference>
<evidence type="ECO:0000256" key="1">
    <source>
        <dbReference type="SAM" id="MobiDB-lite"/>
    </source>
</evidence>
<sequence length="90" mass="9920">MHRWRSCTSRMNAVVGALPFDSDGRTATHSFAHNFMKKTLGDLRRVTGPPANQCSSLMVRMRTSMPSMVLSSRGVKENHSGLLGTQQRSG</sequence>
<dbReference type="Proteomes" id="UP000314294">
    <property type="component" value="Unassembled WGS sequence"/>
</dbReference>
<evidence type="ECO:0000313" key="2">
    <source>
        <dbReference type="EMBL" id="TNN51935.1"/>
    </source>
</evidence>
<accession>A0A4Z2GFI9</accession>
<protein>
    <submittedName>
        <fullName evidence="2">Uncharacterized protein</fullName>
    </submittedName>
</protein>
<organism evidence="2 3">
    <name type="scientific">Liparis tanakae</name>
    <name type="common">Tanaka's snailfish</name>
    <dbReference type="NCBI Taxonomy" id="230148"/>
    <lineage>
        <taxon>Eukaryota</taxon>
        <taxon>Metazoa</taxon>
        <taxon>Chordata</taxon>
        <taxon>Craniata</taxon>
        <taxon>Vertebrata</taxon>
        <taxon>Euteleostomi</taxon>
        <taxon>Actinopterygii</taxon>
        <taxon>Neopterygii</taxon>
        <taxon>Teleostei</taxon>
        <taxon>Neoteleostei</taxon>
        <taxon>Acanthomorphata</taxon>
        <taxon>Eupercaria</taxon>
        <taxon>Perciformes</taxon>
        <taxon>Cottioidei</taxon>
        <taxon>Cottales</taxon>
        <taxon>Liparidae</taxon>
        <taxon>Liparis</taxon>
    </lineage>
</organism>
<feature type="region of interest" description="Disordered" evidence="1">
    <location>
        <begin position="68"/>
        <end position="90"/>
    </location>
</feature>
<evidence type="ECO:0000313" key="3">
    <source>
        <dbReference type="Proteomes" id="UP000314294"/>
    </source>
</evidence>